<sequence>MERDTRRHRSQWRGCHTFNDIICDGDQAGNPKRSGGLKMGQTYYYYYELDGSMETHDPTVPTTNACPYLPGQTVNTLEVPLEHTLLRNRSASMNSLRATDFKTMDPKDKFMTPRPAPPVPSLPDLRLGSAPAMSLVYKRSARSLSPAPRWTGAARRFFGRKKGCYQDSDAGSETEVESQYGEESKHFDEPPRSNTPSGSVRSRDMSPESLRRFLLSDDLPQTPPVVEPTPKLSIPDEIVEENEDDDNFATSAVSETAPFTVLSPPPFQRSISSSSFEANKNKSTATIVPVDSTQEDNVIEPVDVRPEAVDIKLDLRSHFSFSTTSSSLVSPASPRSTESRDLSQYSFFDESDDESEDVFSISDEPFSIQGARRSNDESRSIPKHIHSPITGYSLPHPTTHSDKPISRSRISTAPLGSPDLVARLDSGVSISNANLLSRSGVDAGLEDLVTDMGWMADVIQPKYI</sequence>
<evidence type="ECO:0000313" key="2">
    <source>
        <dbReference type="Proteomes" id="UP001497700"/>
    </source>
</evidence>
<keyword evidence="2" id="KW-1185">Reference proteome</keyword>
<comment type="caution">
    <text evidence="1">The sequence shown here is derived from an EMBL/GenBank/DDBJ whole genome shotgun (WGS) entry which is preliminary data.</text>
</comment>
<name>A0ACB9Z5U6_9PEZI</name>
<evidence type="ECO:0000313" key="1">
    <source>
        <dbReference type="EMBL" id="KAI4866375.1"/>
    </source>
</evidence>
<dbReference type="EMBL" id="MU393459">
    <property type="protein sequence ID" value="KAI4866375.1"/>
    <property type="molecule type" value="Genomic_DNA"/>
</dbReference>
<organism evidence="1 2">
    <name type="scientific">Hypoxylon rubiginosum</name>
    <dbReference type="NCBI Taxonomy" id="110542"/>
    <lineage>
        <taxon>Eukaryota</taxon>
        <taxon>Fungi</taxon>
        <taxon>Dikarya</taxon>
        <taxon>Ascomycota</taxon>
        <taxon>Pezizomycotina</taxon>
        <taxon>Sordariomycetes</taxon>
        <taxon>Xylariomycetidae</taxon>
        <taxon>Xylariales</taxon>
        <taxon>Hypoxylaceae</taxon>
        <taxon>Hypoxylon</taxon>
    </lineage>
</organism>
<accession>A0ACB9Z5U6</accession>
<protein>
    <submittedName>
        <fullName evidence="1">Uncharacterized protein</fullName>
    </submittedName>
</protein>
<reference evidence="1 2" key="1">
    <citation type="journal article" date="2022" name="New Phytol.">
        <title>Ecological generalism drives hyperdiversity of secondary metabolite gene clusters in xylarialean endophytes.</title>
        <authorList>
            <person name="Franco M.E.E."/>
            <person name="Wisecaver J.H."/>
            <person name="Arnold A.E."/>
            <person name="Ju Y.M."/>
            <person name="Slot J.C."/>
            <person name="Ahrendt S."/>
            <person name="Moore L.P."/>
            <person name="Eastman K.E."/>
            <person name="Scott K."/>
            <person name="Konkel Z."/>
            <person name="Mondo S.J."/>
            <person name="Kuo A."/>
            <person name="Hayes R.D."/>
            <person name="Haridas S."/>
            <person name="Andreopoulos B."/>
            <person name="Riley R."/>
            <person name="LaButti K."/>
            <person name="Pangilinan J."/>
            <person name="Lipzen A."/>
            <person name="Amirebrahimi M."/>
            <person name="Yan J."/>
            <person name="Adam C."/>
            <person name="Keymanesh K."/>
            <person name="Ng V."/>
            <person name="Louie K."/>
            <person name="Northen T."/>
            <person name="Drula E."/>
            <person name="Henrissat B."/>
            <person name="Hsieh H.M."/>
            <person name="Youens-Clark K."/>
            <person name="Lutzoni F."/>
            <person name="Miadlikowska J."/>
            <person name="Eastwood D.C."/>
            <person name="Hamelin R.C."/>
            <person name="Grigoriev I.V."/>
            <person name="U'Ren J.M."/>
        </authorList>
    </citation>
    <scope>NUCLEOTIDE SEQUENCE [LARGE SCALE GENOMIC DNA]</scope>
    <source>
        <strain evidence="1 2">CBS 119005</strain>
    </source>
</reference>
<gene>
    <name evidence="1" type="ORF">F4820DRAFT_457581</name>
</gene>
<proteinExistence type="predicted"/>
<dbReference type="Proteomes" id="UP001497700">
    <property type="component" value="Unassembled WGS sequence"/>
</dbReference>